<dbReference type="Pfam" id="PF13476">
    <property type="entry name" value="AAA_23"/>
    <property type="match status" value="1"/>
</dbReference>
<name>A0ABT0N3R4_9GAMM</name>
<dbReference type="InterPro" id="IPR038729">
    <property type="entry name" value="Rad50/SbcC_AAA"/>
</dbReference>
<evidence type="ECO:0000259" key="2">
    <source>
        <dbReference type="Pfam" id="PF13476"/>
    </source>
</evidence>
<evidence type="ECO:0000256" key="1">
    <source>
        <dbReference type="SAM" id="Coils"/>
    </source>
</evidence>
<dbReference type="SUPFAM" id="SSF52540">
    <property type="entry name" value="P-loop containing nucleoside triphosphate hydrolases"/>
    <property type="match status" value="2"/>
</dbReference>
<dbReference type="EMBL" id="JAKIKT010000001">
    <property type="protein sequence ID" value="MCL2913086.1"/>
    <property type="molecule type" value="Genomic_DNA"/>
</dbReference>
<dbReference type="RefSeq" id="WP_249247874.1">
    <property type="nucleotide sequence ID" value="NZ_JAKIKT010000001.1"/>
</dbReference>
<feature type="domain" description="Rad50/SbcC-type AAA" evidence="2">
    <location>
        <begin position="19"/>
        <end position="260"/>
    </location>
</feature>
<dbReference type="Proteomes" id="UP001202831">
    <property type="component" value="Unassembled WGS sequence"/>
</dbReference>
<dbReference type="Gene3D" id="3.40.50.300">
    <property type="entry name" value="P-loop containing nucleotide triphosphate hydrolases"/>
    <property type="match status" value="1"/>
</dbReference>
<accession>A0ABT0N3R4</accession>
<feature type="coiled-coil region" evidence="1">
    <location>
        <begin position="232"/>
        <end position="294"/>
    </location>
</feature>
<evidence type="ECO:0000313" key="4">
    <source>
        <dbReference type="Proteomes" id="UP001202831"/>
    </source>
</evidence>
<organism evidence="3 4">
    <name type="scientific">Shewanella corallii</name>
    <dbReference type="NCBI Taxonomy" id="560080"/>
    <lineage>
        <taxon>Bacteria</taxon>
        <taxon>Pseudomonadati</taxon>
        <taxon>Pseudomonadota</taxon>
        <taxon>Gammaproteobacteria</taxon>
        <taxon>Alteromonadales</taxon>
        <taxon>Shewanellaceae</taxon>
        <taxon>Shewanella</taxon>
    </lineage>
</organism>
<sequence>MSIVEMEIRFIVFAGPLKESAEIEFGSGLNLIYGPSNTGKSSVLDGIDFMLGSEKPLKELPEHEGYDQVILGVEFSKSECFTFVRNIDGGNYECFEGLHKNKPLDIEPVILKPKTETKKIKSISSFILEKVNLSNKKFKKNAHNGLVSLTLRNSLDLFVVNEANIQKESSPYISEQYTKETEHKSRLKFILTGVDDSSLLPAEVERKALSREAKIELLKELIEEQGNSLGDISTLENSLAELRDQDKRLSETILKERSTLDANEKKYNSLVNNRAALREELELKRKRIDEVKEMLSRFNLLQSQYASDIARLESISETGILFEALPTEKCPTCGRRVSEDKTHQDCDAGIQNVVAAAVSEKFKIEGLSNELKLTVNNLNSELSSISEQLPSIRDKMSSVAKELDIANPELVEQRTNYSELFNIKSQVNVSIKQHEQLIFLTKKKEDLENSAPKNESKGKGESERSLPTSALFELSKEVRNFLHDWGLPNSNDVHFDKDTGDFVINGKHRISNGKGYRAITHAAATLGLMKYTEENELPHLGFSILDSPLLAYEEPENEEDDLKGTDVNIKFFDSLSAWKAKQIIVFENKKSIPSKYSSGKQIVQFTKKNSGRYGFFPTKTKN</sequence>
<reference evidence="3 4" key="1">
    <citation type="submission" date="2022-01" db="EMBL/GenBank/DDBJ databases">
        <title>Whole genome-based taxonomy of the Shewanellaceae.</title>
        <authorList>
            <person name="Martin-Rodriguez A.J."/>
        </authorList>
    </citation>
    <scope>NUCLEOTIDE SEQUENCE [LARGE SCALE GENOMIC DNA]</scope>
    <source>
        <strain evidence="3 4">DSM 21332</strain>
    </source>
</reference>
<dbReference type="InterPro" id="IPR027417">
    <property type="entry name" value="P-loop_NTPase"/>
</dbReference>
<evidence type="ECO:0000313" key="3">
    <source>
        <dbReference type="EMBL" id="MCL2913086.1"/>
    </source>
</evidence>
<gene>
    <name evidence="3" type="ORF">L2725_04710</name>
</gene>
<proteinExistence type="predicted"/>
<keyword evidence="4" id="KW-1185">Reference proteome</keyword>
<keyword evidence="1" id="KW-0175">Coiled coil</keyword>
<protein>
    <submittedName>
        <fullName evidence="3">AAA family ATPase</fullName>
    </submittedName>
</protein>
<comment type="caution">
    <text evidence="3">The sequence shown here is derived from an EMBL/GenBank/DDBJ whole genome shotgun (WGS) entry which is preliminary data.</text>
</comment>